<dbReference type="Proteomes" id="UP001174909">
    <property type="component" value="Unassembled WGS sequence"/>
</dbReference>
<dbReference type="AlphaFoldDB" id="A0AA35W440"/>
<dbReference type="EMBL" id="CASHTH010000767">
    <property type="protein sequence ID" value="CAI8007388.1"/>
    <property type="molecule type" value="Genomic_DNA"/>
</dbReference>
<proteinExistence type="predicted"/>
<dbReference type="PANTHER" id="PTHR15606">
    <property type="entry name" value="DNAJ HOMOLOG SUBFAMILY C MEMBER 8/LIPOPOLYSACCHARIDE SPECIFIC RESPONSE-7-RELATED"/>
    <property type="match status" value="1"/>
</dbReference>
<gene>
    <name evidence="1" type="ORF">GBAR_LOCUS5179</name>
</gene>
<organism evidence="1 2">
    <name type="scientific">Geodia barretti</name>
    <name type="common">Barrett's horny sponge</name>
    <dbReference type="NCBI Taxonomy" id="519541"/>
    <lineage>
        <taxon>Eukaryota</taxon>
        <taxon>Metazoa</taxon>
        <taxon>Porifera</taxon>
        <taxon>Demospongiae</taxon>
        <taxon>Heteroscleromorpha</taxon>
        <taxon>Tetractinellida</taxon>
        <taxon>Astrophorina</taxon>
        <taxon>Geodiidae</taxon>
        <taxon>Geodia</taxon>
    </lineage>
</organism>
<accession>A0AA35W440</accession>
<sequence>MAASGATSSTGKPPAALDAFLAEVKAIQKRDSVLTPSQQIDRLLRQGSMYFNLNPFEVLLIDPDTPPEQVRKAYRKVTYLPCWCAYLLI</sequence>
<dbReference type="InterPro" id="IPR042858">
    <property type="entry name" value="DNAJC8"/>
</dbReference>
<dbReference type="PANTHER" id="PTHR15606:SF4">
    <property type="entry name" value="DNAJ HOMOLOG SUBFAMILY C MEMBER 8"/>
    <property type="match status" value="1"/>
</dbReference>
<evidence type="ECO:0000313" key="2">
    <source>
        <dbReference type="Proteomes" id="UP001174909"/>
    </source>
</evidence>
<comment type="caution">
    <text evidence="1">The sequence shown here is derived from an EMBL/GenBank/DDBJ whole genome shotgun (WGS) entry which is preliminary data.</text>
</comment>
<dbReference type="SUPFAM" id="SSF46565">
    <property type="entry name" value="Chaperone J-domain"/>
    <property type="match status" value="1"/>
</dbReference>
<evidence type="ECO:0000313" key="1">
    <source>
        <dbReference type="EMBL" id="CAI8007388.1"/>
    </source>
</evidence>
<name>A0AA35W440_GEOBA</name>
<keyword evidence="2" id="KW-1185">Reference proteome</keyword>
<dbReference type="InterPro" id="IPR036869">
    <property type="entry name" value="J_dom_sf"/>
</dbReference>
<reference evidence="1" key="1">
    <citation type="submission" date="2023-03" db="EMBL/GenBank/DDBJ databases">
        <authorList>
            <person name="Steffen K."/>
            <person name="Cardenas P."/>
        </authorList>
    </citation>
    <scope>NUCLEOTIDE SEQUENCE</scope>
</reference>
<dbReference type="GO" id="GO:0005634">
    <property type="term" value="C:nucleus"/>
    <property type="evidence" value="ECO:0007669"/>
    <property type="project" value="TreeGrafter"/>
</dbReference>
<protein>
    <submittedName>
        <fullName evidence="1">DnaJ homolog subfamily C member 8</fullName>
    </submittedName>
</protein>